<dbReference type="PANTHER" id="PTHR33055">
    <property type="entry name" value="TRANSPOSASE FOR INSERTION SEQUENCE ELEMENT IS1111A"/>
    <property type="match status" value="1"/>
</dbReference>
<dbReference type="RefSeq" id="WP_215872384.1">
    <property type="nucleotide sequence ID" value="NZ_JAAXYO010000013.1"/>
</dbReference>
<dbReference type="GO" id="GO:0003677">
    <property type="term" value="F:DNA binding"/>
    <property type="evidence" value="ECO:0007669"/>
    <property type="project" value="InterPro"/>
</dbReference>
<evidence type="ECO:0000313" key="4">
    <source>
        <dbReference type="EMBL" id="MBU2786732.1"/>
    </source>
</evidence>
<comment type="caution">
    <text evidence="4">The sequence shown here is derived from an EMBL/GenBank/DDBJ whole genome shotgun (WGS) entry which is preliminary data.</text>
</comment>
<feature type="domain" description="Transposase IS110-like N-terminal" evidence="2">
    <location>
        <begin position="8"/>
        <end position="150"/>
    </location>
</feature>
<dbReference type="Pfam" id="PF01548">
    <property type="entry name" value="DEDD_Tnp_IS110"/>
    <property type="match status" value="1"/>
</dbReference>
<dbReference type="EMBL" id="JAAXYO010000013">
    <property type="protein sequence ID" value="MBU2786732.1"/>
    <property type="molecule type" value="Genomic_DNA"/>
</dbReference>
<name>A0AAE2YMH8_9PROT</name>
<dbReference type="InterPro" id="IPR003346">
    <property type="entry name" value="Transposase_20"/>
</dbReference>
<dbReference type="GO" id="GO:0004803">
    <property type="term" value="F:transposase activity"/>
    <property type="evidence" value="ECO:0007669"/>
    <property type="project" value="InterPro"/>
</dbReference>
<gene>
    <name evidence="4" type="ORF">HFQ13_00625</name>
</gene>
<dbReference type="InterPro" id="IPR047650">
    <property type="entry name" value="Transpos_IS110"/>
</dbReference>
<dbReference type="GO" id="GO:0006313">
    <property type="term" value="P:DNA transposition"/>
    <property type="evidence" value="ECO:0007669"/>
    <property type="project" value="InterPro"/>
</dbReference>
<dbReference type="Proteomes" id="UP001197378">
    <property type="component" value="Unassembled WGS sequence"/>
</dbReference>
<evidence type="ECO:0000313" key="5">
    <source>
        <dbReference type="Proteomes" id="UP001197378"/>
    </source>
</evidence>
<reference evidence="4" key="1">
    <citation type="journal article" date="2021" name="ISME J.">
        <title>Genomic evolution of the class Acidithiobacillia: deep-branching Proteobacteria living in extreme acidic conditions.</title>
        <authorList>
            <person name="Moya-Beltran A."/>
            <person name="Beard S."/>
            <person name="Rojas-Villalobos C."/>
            <person name="Issotta F."/>
            <person name="Gallardo Y."/>
            <person name="Ulloa R."/>
            <person name="Giaveno A."/>
            <person name="Degli Esposti M."/>
            <person name="Johnson D.B."/>
            <person name="Quatrini R."/>
        </authorList>
    </citation>
    <scope>NUCLEOTIDE SEQUENCE</scope>
    <source>
        <strain evidence="4">VAN18-1</strain>
    </source>
</reference>
<evidence type="ECO:0000259" key="3">
    <source>
        <dbReference type="Pfam" id="PF02371"/>
    </source>
</evidence>
<feature type="coiled-coil region" evidence="1">
    <location>
        <begin position="160"/>
        <end position="187"/>
    </location>
</feature>
<keyword evidence="1" id="KW-0175">Coiled coil</keyword>
<feature type="domain" description="Transposase IS116/IS110/IS902 C-terminal" evidence="3">
    <location>
        <begin position="196"/>
        <end position="252"/>
    </location>
</feature>
<protein>
    <submittedName>
        <fullName evidence="4">IS110 family transposase</fullName>
    </submittedName>
</protein>
<organism evidence="4 5">
    <name type="scientific">Igneacidithiobacillus copahuensis</name>
    <dbReference type="NCBI Taxonomy" id="2724909"/>
    <lineage>
        <taxon>Bacteria</taxon>
        <taxon>Pseudomonadati</taxon>
        <taxon>Pseudomonadota</taxon>
        <taxon>Acidithiobacillia</taxon>
        <taxon>Acidithiobacillales</taxon>
        <taxon>Acidithiobacillaceae</taxon>
        <taxon>Igneacidithiobacillus</taxon>
    </lineage>
</organism>
<dbReference type="Pfam" id="PF02371">
    <property type="entry name" value="Transposase_20"/>
    <property type="match status" value="1"/>
</dbReference>
<dbReference type="InterPro" id="IPR002525">
    <property type="entry name" value="Transp_IS110-like_N"/>
</dbReference>
<dbReference type="PANTHER" id="PTHR33055:SF3">
    <property type="entry name" value="PUTATIVE TRANSPOSASE FOR IS117-RELATED"/>
    <property type="match status" value="1"/>
</dbReference>
<evidence type="ECO:0000259" key="2">
    <source>
        <dbReference type="Pfam" id="PF01548"/>
    </source>
</evidence>
<sequence length="289" mass="32597">MKQPNLFVGIDVAKARIDLALLSLEGKYRSKVFPNDPVGPQKFRDWLRQYGALEAHLCTEATGAYGRNLARFLVQQRILISVVNPAQIHAFSKTELARVKTDKADSRLIAPYCRMHRHAAWVPPADEIVDLQAFVQRMDDLLTLQRMERNRQESAEGLARQSVKDQLDFLETKIQIIRAQIESHIDNHPDLKKQQNLLSSIPGIGEKTAATLPAYLSPLDRFHSVKQVVAYAGLNPLIRQSGHWAGKRPCASSYTRPSACSNSENASTLNSRLHNFGLDGISRRSERFY</sequence>
<keyword evidence="5" id="KW-1185">Reference proteome</keyword>
<evidence type="ECO:0000256" key="1">
    <source>
        <dbReference type="SAM" id="Coils"/>
    </source>
</evidence>
<accession>A0AAE2YMH8</accession>
<proteinExistence type="predicted"/>
<dbReference type="NCBIfam" id="NF033542">
    <property type="entry name" value="transpos_IS110"/>
    <property type="match status" value="1"/>
</dbReference>
<dbReference type="AlphaFoldDB" id="A0AAE2YMH8"/>